<dbReference type="InterPro" id="IPR049050">
    <property type="entry name" value="nSTAND3"/>
</dbReference>
<reference evidence="3 4" key="1">
    <citation type="submission" date="2022-12" db="EMBL/GenBank/DDBJ databases">
        <title>Chromosome-level genome of Tegillarca granosa.</title>
        <authorList>
            <person name="Kim J."/>
        </authorList>
    </citation>
    <scope>NUCLEOTIDE SEQUENCE [LARGE SCALE GENOMIC DNA]</scope>
    <source>
        <strain evidence="3">Teg-2019</strain>
        <tissue evidence="3">Adductor muscle</tissue>
    </source>
</reference>
<dbReference type="InterPro" id="IPR027417">
    <property type="entry name" value="P-loop_NTPase"/>
</dbReference>
<protein>
    <recommendedName>
        <fullName evidence="2">Novel STAND NTPase 3 domain-containing protein</fullName>
    </recommendedName>
</protein>
<feature type="compositionally biased region" description="Basic and acidic residues" evidence="1">
    <location>
        <begin position="1"/>
        <end position="13"/>
    </location>
</feature>
<evidence type="ECO:0000256" key="1">
    <source>
        <dbReference type="SAM" id="MobiDB-lite"/>
    </source>
</evidence>
<feature type="domain" description="Novel STAND NTPase 3" evidence="2">
    <location>
        <begin position="139"/>
        <end position="302"/>
    </location>
</feature>
<sequence length="682" mass="78890">MREMEEEIKRVHDGQCNGLDTEDEQKGSKVDLNDEAVHPKQTFVQNDTSSFVLPKPQNEQRVCRMKKIPRRRRFDDSQQFYKRSHDLETQFTASPTFSPYGRVLPYHNWLWRTQSPYLLLNNIIDFTNLSLSIHMGEPFVKTKAMEEAIKRIDQHNVVILSGLPGSGKTVMGNRLLLELYHKNPTCLIKINDANEFRVSISAKIRSVIFIDDMFGQLGLDKQKLEEWLPVLERVVSLVKLGICKVIISSRCSVLKAAKAYLPEFIYSGFSVMSLFSNIHIVDLSKEFQLSDDERMAIIQCHMANLPNSMKIDEQEVLSSYRQYLGFPMLCRILTTDKLHLSHLNNEEILIMYTAGMIDRIYHTERLKYITLVFIALCDSKLHKSILAELSSNEETLLHTIADLCSLEFHTGLTDRLIDAAECLSETFVHYKSNEDTFELTDACVYNAVCLTFGKRHPHIVLQSCTEEFIQCFLTTNIKLGYDLKPRLYVSRSQFKVLAQRVLAILSSRFDGVTRMKVLDKKDFVDYFFRYLFETDKLEPFLTETVKKPVQNGLRSILFFCEDRLPFLAMILMQLYGLYDQEIERVLKYFLTVKKHACIEIIHKYTENRYILDAECKAEKVCLNIGYTADGDEKDFNDDLENVDKASGAVSKQQNPLIKDIIVQFVTPLLLLMTTKTQFVKCI</sequence>
<dbReference type="Proteomes" id="UP001217089">
    <property type="component" value="Unassembled WGS sequence"/>
</dbReference>
<gene>
    <name evidence="3" type="ORF">KUTeg_010391</name>
</gene>
<feature type="compositionally biased region" description="Basic and acidic residues" evidence="1">
    <location>
        <begin position="24"/>
        <end position="38"/>
    </location>
</feature>
<evidence type="ECO:0000259" key="2">
    <source>
        <dbReference type="Pfam" id="PF20720"/>
    </source>
</evidence>
<dbReference type="EMBL" id="JARBDR010000440">
    <property type="protein sequence ID" value="KAJ8313018.1"/>
    <property type="molecule type" value="Genomic_DNA"/>
</dbReference>
<evidence type="ECO:0000313" key="3">
    <source>
        <dbReference type="EMBL" id="KAJ8313018.1"/>
    </source>
</evidence>
<name>A0ABQ9FBI3_TEGGR</name>
<organism evidence="3 4">
    <name type="scientific">Tegillarca granosa</name>
    <name type="common">Malaysian cockle</name>
    <name type="synonym">Anadara granosa</name>
    <dbReference type="NCBI Taxonomy" id="220873"/>
    <lineage>
        <taxon>Eukaryota</taxon>
        <taxon>Metazoa</taxon>
        <taxon>Spiralia</taxon>
        <taxon>Lophotrochozoa</taxon>
        <taxon>Mollusca</taxon>
        <taxon>Bivalvia</taxon>
        <taxon>Autobranchia</taxon>
        <taxon>Pteriomorphia</taxon>
        <taxon>Arcoida</taxon>
        <taxon>Arcoidea</taxon>
        <taxon>Arcidae</taxon>
        <taxon>Tegillarca</taxon>
    </lineage>
</organism>
<evidence type="ECO:0000313" key="4">
    <source>
        <dbReference type="Proteomes" id="UP001217089"/>
    </source>
</evidence>
<proteinExistence type="predicted"/>
<comment type="caution">
    <text evidence="3">The sequence shown here is derived from an EMBL/GenBank/DDBJ whole genome shotgun (WGS) entry which is preliminary data.</text>
</comment>
<keyword evidence="4" id="KW-1185">Reference proteome</keyword>
<dbReference type="Pfam" id="PF20720">
    <property type="entry name" value="nSTAND3"/>
    <property type="match status" value="1"/>
</dbReference>
<dbReference type="SUPFAM" id="SSF52540">
    <property type="entry name" value="P-loop containing nucleoside triphosphate hydrolases"/>
    <property type="match status" value="1"/>
</dbReference>
<feature type="region of interest" description="Disordered" evidence="1">
    <location>
        <begin position="1"/>
        <end position="39"/>
    </location>
</feature>
<accession>A0ABQ9FBI3</accession>